<keyword evidence="1" id="KW-0175">Coiled coil</keyword>
<sequence>MKIYRRKADFMYLMKFDEEGQKISAVPQALANDWGGEEKLKSEGYIEISDEDWNYYTGNMGDGDNGTGYIRDSETGKPISAPARVITLEERANVLKSEYEANVKAIDEAIQIAKNNGDTEYVTELQQERQNILDEYAKKLEELTNA</sequence>
<evidence type="ECO:0000313" key="2">
    <source>
        <dbReference type="EMBL" id="DAF43610.1"/>
    </source>
</evidence>
<evidence type="ECO:0000256" key="1">
    <source>
        <dbReference type="SAM" id="Coils"/>
    </source>
</evidence>
<name>A0A8S5RZ02_9CAUD</name>
<dbReference type="EMBL" id="BK032509">
    <property type="protein sequence ID" value="DAF43610.1"/>
    <property type="molecule type" value="Genomic_DNA"/>
</dbReference>
<reference evidence="2" key="1">
    <citation type="journal article" date="2021" name="Proc. Natl. Acad. Sci. U.S.A.">
        <title>A Catalog of Tens of Thousands of Viruses from Human Metagenomes Reveals Hidden Associations with Chronic Diseases.</title>
        <authorList>
            <person name="Tisza M.J."/>
            <person name="Buck C.B."/>
        </authorList>
    </citation>
    <scope>NUCLEOTIDE SEQUENCE</scope>
    <source>
        <strain evidence="2">CtWdm1</strain>
    </source>
</reference>
<accession>A0A8S5RZ02</accession>
<proteinExistence type="predicted"/>
<feature type="coiled-coil region" evidence="1">
    <location>
        <begin position="96"/>
        <end position="146"/>
    </location>
</feature>
<protein>
    <submittedName>
        <fullName evidence="2">Uncharacterized protein</fullName>
    </submittedName>
</protein>
<organism evidence="2">
    <name type="scientific">Siphoviridae sp. ctWdm1</name>
    <dbReference type="NCBI Taxonomy" id="2827883"/>
    <lineage>
        <taxon>Viruses</taxon>
        <taxon>Duplodnaviria</taxon>
        <taxon>Heunggongvirae</taxon>
        <taxon>Uroviricota</taxon>
        <taxon>Caudoviricetes</taxon>
    </lineage>
</organism>